<dbReference type="InterPro" id="IPR009027">
    <property type="entry name" value="Ribosomal_bL9/RNase_H1_N"/>
</dbReference>
<dbReference type="SUPFAM" id="SSF55658">
    <property type="entry name" value="L9 N-domain-like"/>
    <property type="match status" value="1"/>
</dbReference>
<dbReference type="InterPro" id="IPR011320">
    <property type="entry name" value="RNase_H1_N"/>
</dbReference>
<sequence length="283" mass="31012">MKDPAQIQRELDAFDAHAMSFGPLPRYNSDGTVMAVGEPYPGSRVYVVWSGRATGLFYGWDNCHAMTWRFPGNAFVGCDSLEDAQEAFVRGPPKLTEVWRVPAPRFAQLSPRIYDGPVDQPTSAQRHDHPIEGGRGPDISNIVTQDNHPPPIDIPVEHDLTTDALQRWNTQADHSHYKHHPPSMDAVSGITYDTVSSGTIRTPGGWARNTAGTAATEEGIVAWAVIRGVRPGVYHSRAEADAAGGGAFGRKIVGFDRKTHAYVYFVQKYMKGMIGVGRAIQTD</sequence>
<dbReference type="Pfam" id="PF01693">
    <property type="entry name" value="Cauli_VI"/>
    <property type="match status" value="1"/>
</dbReference>
<evidence type="ECO:0000256" key="1">
    <source>
        <dbReference type="SAM" id="MobiDB-lite"/>
    </source>
</evidence>
<reference evidence="3" key="1">
    <citation type="submission" date="2019-10" db="EMBL/GenBank/DDBJ databases">
        <authorList>
            <person name="Nor Muhammad N."/>
        </authorList>
    </citation>
    <scope>NUCLEOTIDE SEQUENCE</scope>
</reference>
<organism evidence="3">
    <name type="scientific">Ganoderma boninense</name>
    <dbReference type="NCBI Taxonomy" id="34458"/>
    <lineage>
        <taxon>Eukaryota</taxon>
        <taxon>Fungi</taxon>
        <taxon>Dikarya</taxon>
        <taxon>Basidiomycota</taxon>
        <taxon>Agaricomycotina</taxon>
        <taxon>Agaricomycetes</taxon>
        <taxon>Polyporales</taxon>
        <taxon>Polyporaceae</taxon>
        <taxon>Ganoderma</taxon>
    </lineage>
</organism>
<name>A0A5K1K7E9_9APHY</name>
<dbReference type="EMBL" id="LR730095">
    <property type="protein sequence ID" value="VWP02297.1"/>
    <property type="molecule type" value="Genomic_DNA"/>
</dbReference>
<feature type="domain" description="Ribonuclease H1 N-terminal" evidence="2">
    <location>
        <begin position="45"/>
        <end position="86"/>
    </location>
</feature>
<dbReference type="AlphaFoldDB" id="A0A5K1K7E9"/>
<proteinExistence type="predicted"/>
<protein>
    <submittedName>
        <fullName evidence="3">Two-component response regulator SSK1p</fullName>
    </submittedName>
</protein>
<gene>
    <name evidence="3" type="primary">A0A140CZL2</name>
</gene>
<evidence type="ECO:0000313" key="3">
    <source>
        <dbReference type="EMBL" id="VWP02297.1"/>
    </source>
</evidence>
<feature type="region of interest" description="Disordered" evidence="1">
    <location>
        <begin position="111"/>
        <end position="156"/>
    </location>
</feature>
<dbReference type="Gene3D" id="3.40.970.10">
    <property type="entry name" value="Ribonuclease H1, N-terminal domain"/>
    <property type="match status" value="1"/>
</dbReference>
<accession>A0A5K1K7E9</accession>
<dbReference type="InterPro" id="IPR037056">
    <property type="entry name" value="RNase_H1_N_sf"/>
</dbReference>
<evidence type="ECO:0000259" key="2">
    <source>
        <dbReference type="Pfam" id="PF01693"/>
    </source>
</evidence>